<feature type="domain" description="DUF7210" evidence="1">
    <location>
        <begin position="10"/>
        <end position="45"/>
    </location>
</feature>
<dbReference type="AlphaFoldDB" id="A0A679GNV1"/>
<reference evidence="2 3" key="1">
    <citation type="journal article" date="2020" name="Microbiol. Resour. Announc.">
        <title>Complete genome sequence of Pseudomonas otitidis strain MrB4, isolated from Lake Biwa in Japan.</title>
        <authorList>
            <person name="Miyazaki K."/>
            <person name="Hase E."/>
            <person name="Maruya T."/>
        </authorList>
    </citation>
    <scope>NUCLEOTIDE SEQUENCE [LARGE SCALE GENOMIC DNA]</scope>
    <source>
        <strain evidence="2 3">MrB4</strain>
    </source>
</reference>
<dbReference type="Pfam" id="PF23843">
    <property type="entry name" value="DUF7210"/>
    <property type="match status" value="1"/>
</dbReference>
<dbReference type="GeneID" id="57397563"/>
<protein>
    <recommendedName>
        <fullName evidence="1">DUF7210 domain-containing protein</fullName>
    </recommendedName>
</protein>
<dbReference type="EMBL" id="AP022642">
    <property type="protein sequence ID" value="BCA28367.1"/>
    <property type="molecule type" value="Genomic_DNA"/>
</dbReference>
<dbReference type="RefSeq" id="WP_172433358.1">
    <property type="nucleotide sequence ID" value="NZ_AP022642.1"/>
</dbReference>
<name>A0A679GNV1_9GAMM</name>
<gene>
    <name evidence="2" type="ORF">PtoMrB4_23440</name>
</gene>
<sequence length="57" mass="6185">MSTEKTVQLVEVELAGEHRHNGVDHKAGDKIKVTPKQQAFLQSAKKLKGTATAATKE</sequence>
<accession>A0A679GNV1</accession>
<evidence type="ECO:0000313" key="2">
    <source>
        <dbReference type="EMBL" id="BCA28367.1"/>
    </source>
</evidence>
<dbReference type="InterPro" id="IPR055634">
    <property type="entry name" value="DUF7210"/>
</dbReference>
<proteinExistence type="predicted"/>
<organism evidence="2 3">
    <name type="scientific">Metapseudomonas otitidis</name>
    <dbReference type="NCBI Taxonomy" id="319939"/>
    <lineage>
        <taxon>Bacteria</taxon>
        <taxon>Pseudomonadati</taxon>
        <taxon>Pseudomonadota</taxon>
        <taxon>Gammaproteobacteria</taxon>
        <taxon>Pseudomonadales</taxon>
        <taxon>Pseudomonadaceae</taxon>
        <taxon>Metapseudomonas</taxon>
    </lineage>
</organism>
<evidence type="ECO:0000259" key="1">
    <source>
        <dbReference type="Pfam" id="PF23843"/>
    </source>
</evidence>
<dbReference type="Proteomes" id="UP000501237">
    <property type="component" value="Chromosome"/>
</dbReference>
<dbReference type="KEGG" id="poj:PtoMrB4_23440"/>
<evidence type="ECO:0000313" key="3">
    <source>
        <dbReference type="Proteomes" id="UP000501237"/>
    </source>
</evidence>